<evidence type="ECO:0000256" key="1">
    <source>
        <dbReference type="SAM" id="Phobius"/>
    </source>
</evidence>
<reference evidence="3" key="1">
    <citation type="submission" date="2018-12" db="EMBL/GenBank/DDBJ databases">
        <authorList>
            <person name="Jadhav K."/>
            <person name="Kushwaha B."/>
            <person name="Jadhav I."/>
        </authorList>
    </citation>
    <scope>NUCLEOTIDE SEQUENCE [LARGE SCALE GENOMIC DNA]</scope>
    <source>
        <strain evidence="3">SBS 10</strain>
    </source>
</reference>
<comment type="caution">
    <text evidence="3">The sequence shown here is derived from an EMBL/GenBank/DDBJ whole genome shotgun (WGS) entry which is preliminary data.</text>
</comment>
<gene>
    <name evidence="3" type="ORF">DSL92_04525</name>
</gene>
<name>A0A432JJI2_9GAMM</name>
<feature type="domain" description="ComEC/Rec2-related protein" evidence="2">
    <location>
        <begin position="23"/>
        <end position="77"/>
    </location>
</feature>
<keyword evidence="1" id="KW-0472">Membrane</keyword>
<feature type="transmembrane region" description="Helical" evidence="1">
    <location>
        <begin position="46"/>
        <end position="66"/>
    </location>
</feature>
<dbReference type="AlphaFoldDB" id="A0A432JJI2"/>
<proteinExistence type="predicted"/>
<dbReference type="Pfam" id="PF03772">
    <property type="entry name" value="Competence"/>
    <property type="match status" value="1"/>
</dbReference>
<organism evidence="3">
    <name type="scientific">Billgrantia gudaonensis</name>
    <dbReference type="NCBI Taxonomy" id="376427"/>
    <lineage>
        <taxon>Bacteria</taxon>
        <taxon>Pseudomonadati</taxon>
        <taxon>Pseudomonadota</taxon>
        <taxon>Gammaproteobacteria</taxon>
        <taxon>Oceanospirillales</taxon>
        <taxon>Halomonadaceae</taxon>
        <taxon>Billgrantia</taxon>
    </lineage>
</organism>
<dbReference type="InterPro" id="IPR004477">
    <property type="entry name" value="ComEC_N"/>
</dbReference>
<keyword evidence="1" id="KW-0812">Transmembrane</keyword>
<evidence type="ECO:0000313" key="3">
    <source>
        <dbReference type="EMBL" id="RUA22661.1"/>
    </source>
</evidence>
<keyword evidence="1" id="KW-1133">Transmembrane helix</keyword>
<accession>A0A432JJI2</accession>
<sequence>MRALEQLESQALSPLGSRWLAALTLGADEQLASDDWDLLNASGTTHLMVISGLHVGLVATVALLMARGIARNARARGAGGWPCGLVAGRSGCRRLCRSGRNGCRRCEPC</sequence>
<protein>
    <recommendedName>
        <fullName evidence="2">ComEC/Rec2-related protein domain-containing protein</fullName>
    </recommendedName>
</protein>
<evidence type="ECO:0000259" key="2">
    <source>
        <dbReference type="Pfam" id="PF03772"/>
    </source>
</evidence>
<dbReference type="EMBL" id="RXHI01000012">
    <property type="protein sequence ID" value="RUA22661.1"/>
    <property type="molecule type" value="Genomic_DNA"/>
</dbReference>